<dbReference type="EMBL" id="PZQS01000001">
    <property type="protein sequence ID" value="PVD38230.1"/>
    <property type="molecule type" value="Genomic_DNA"/>
</dbReference>
<proteinExistence type="predicted"/>
<protein>
    <recommendedName>
        <fullName evidence="4">G-protein coupled receptors family 2 profile 2 domain-containing protein</fullName>
    </recommendedName>
</protein>
<keyword evidence="1" id="KW-1133">Transmembrane helix</keyword>
<dbReference type="InterPro" id="IPR053231">
    <property type="entry name" value="GPCR_LN-TM7"/>
</dbReference>
<evidence type="ECO:0000313" key="2">
    <source>
        <dbReference type="EMBL" id="PVD38230.1"/>
    </source>
</evidence>
<evidence type="ECO:0008006" key="4">
    <source>
        <dbReference type="Google" id="ProtNLM"/>
    </source>
</evidence>
<dbReference type="Proteomes" id="UP000245119">
    <property type="component" value="Linkage Group LG1"/>
</dbReference>
<accession>A0A2T7PXV8</accession>
<evidence type="ECO:0000256" key="1">
    <source>
        <dbReference type="SAM" id="Phobius"/>
    </source>
</evidence>
<dbReference type="PANTHER" id="PTHR45902:SF3">
    <property type="entry name" value="G-PROTEIN COUPLED RECEPTORS FAMILY 2 PROFILE 2 DOMAIN-CONTAINING PROTEIN"/>
    <property type="match status" value="1"/>
</dbReference>
<sequence>MLRKRRSVDDGSSSPTSSLAWLFPRLWSSPRLVGNYLASSSCDLDLGYGQGVCFLSNRLSLALACALPISLVIVISLVLFGLTLRSHWGQENCQRARMCSSVKLTSLTGMTWLAGVAAVGLESEVIWCTFLVLCGVHGVYMLVTFVCNKRAMNLYRKLFSRCQARKEMKARDDEHKEAGEELAPCLMDSKCTSVNQAELNGSMGNMPAVTDSKM</sequence>
<dbReference type="PANTHER" id="PTHR45902">
    <property type="entry name" value="LATROPHILIN RECEPTOR-LIKE PROTEIN A"/>
    <property type="match status" value="1"/>
</dbReference>
<evidence type="ECO:0000313" key="3">
    <source>
        <dbReference type="Proteomes" id="UP000245119"/>
    </source>
</evidence>
<keyword evidence="3" id="KW-1185">Reference proteome</keyword>
<comment type="caution">
    <text evidence="2">The sequence shown here is derived from an EMBL/GenBank/DDBJ whole genome shotgun (WGS) entry which is preliminary data.</text>
</comment>
<dbReference type="AlphaFoldDB" id="A0A2T7PXV8"/>
<reference evidence="2 3" key="1">
    <citation type="submission" date="2018-04" db="EMBL/GenBank/DDBJ databases">
        <title>The genome of golden apple snail Pomacea canaliculata provides insight into stress tolerance and invasive adaptation.</title>
        <authorList>
            <person name="Liu C."/>
            <person name="Liu B."/>
            <person name="Ren Y."/>
            <person name="Zhang Y."/>
            <person name="Wang H."/>
            <person name="Li S."/>
            <person name="Jiang F."/>
            <person name="Yin L."/>
            <person name="Zhang G."/>
            <person name="Qian W."/>
            <person name="Fan W."/>
        </authorList>
    </citation>
    <scope>NUCLEOTIDE SEQUENCE [LARGE SCALE GENOMIC DNA]</scope>
    <source>
        <strain evidence="2">SZHN2017</strain>
        <tissue evidence="2">Muscle</tissue>
    </source>
</reference>
<feature type="transmembrane region" description="Helical" evidence="1">
    <location>
        <begin position="104"/>
        <end position="121"/>
    </location>
</feature>
<feature type="transmembrane region" description="Helical" evidence="1">
    <location>
        <begin position="61"/>
        <end position="84"/>
    </location>
</feature>
<gene>
    <name evidence="2" type="ORF">C0Q70_00841</name>
</gene>
<feature type="transmembrane region" description="Helical" evidence="1">
    <location>
        <begin position="127"/>
        <end position="147"/>
    </location>
</feature>
<organism evidence="2 3">
    <name type="scientific">Pomacea canaliculata</name>
    <name type="common">Golden apple snail</name>
    <dbReference type="NCBI Taxonomy" id="400727"/>
    <lineage>
        <taxon>Eukaryota</taxon>
        <taxon>Metazoa</taxon>
        <taxon>Spiralia</taxon>
        <taxon>Lophotrochozoa</taxon>
        <taxon>Mollusca</taxon>
        <taxon>Gastropoda</taxon>
        <taxon>Caenogastropoda</taxon>
        <taxon>Architaenioglossa</taxon>
        <taxon>Ampullarioidea</taxon>
        <taxon>Ampullariidae</taxon>
        <taxon>Pomacea</taxon>
    </lineage>
</organism>
<name>A0A2T7PXV8_POMCA</name>
<keyword evidence="1" id="KW-0812">Transmembrane</keyword>
<dbReference type="Gene3D" id="1.20.1070.10">
    <property type="entry name" value="Rhodopsin 7-helix transmembrane proteins"/>
    <property type="match status" value="1"/>
</dbReference>
<keyword evidence="1" id="KW-0472">Membrane</keyword>